<gene>
    <name evidence="1" type="ORF">PAERUG_P19_London_7_VIM_2_05_10_05591</name>
</gene>
<evidence type="ECO:0000313" key="1">
    <source>
        <dbReference type="EMBL" id="CRP80143.1"/>
    </source>
</evidence>
<dbReference type="EMBL" id="CVVU01000245">
    <property type="protein sequence ID" value="CRP80143.1"/>
    <property type="molecule type" value="Genomic_DNA"/>
</dbReference>
<evidence type="ECO:0000313" key="2">
    <source>
        <dbReference type="Proteomes" id="UP000045039"/>
    </source>
</evidence>
<name>A0A9P1RB02_PSEAI</name>
<dbReference type="AlphaFoldDB" id="A0A9P1RB02"/>
<dbReference type="Proteomes" id="UP000045039">
    <property type="component" value="Unassembled WGS sequence"/>
</dbReference>
<proteinExistence type="predicted"/>
<organism evidence="1 2">
    <name type="scientific">Pseudomonas aeruginosa</name>
    <dbReference type="NCBI Taxonomy" id="287"/>
    <lineage>
        <taxon>Bacteria</taxon>
        <taxon>Pseudomonadati</taxon>
        <taxon>Pseudomonadota</taxon>
        <taxon>Gammaproteobacteria</taxon>
        <taxon>Pseudomonadales</taxon>
        <taxon>Pseudomonadaceae</taxon>
        <taxon>Pseudomonas</taxon>
    </lineage>
</organism>
<reference evidence="2" key="1">
    <citation type="submission" date="2015-06" db="EMBL/GenBank/DDBJ databases">
        <authorList>
            <person name="Radhakrishnan Rajesh"/>
            <person name="Underwood Anthony"/>
            <person name="Al-Shahib Ali"/>
        </authorList>
    </citation>
    <scope>NUCLEOTIDE SEQUENCE [LARGE SCALE GENOMIC DNA]</scope>
    <source>
        <strain evidence="2">P19_London_7_VIM_2_05_10</strain>
    </source>
</reference>
<sequence length="129" mass="14742">MINWSSSWRPWTELNMWTNDGLIGKTAAQLLDLAKKWNEPVAPTTGGPSNHPIPFSFTANVEDLEVEQICRRVAILWRALDQHIFWRTQVLVKCEVEGSTDWQGFVADATKVLEQFMASEPFLKVSTKH</sequence>
<comment type="caution">
    <text evidence="1">The sequence shown here is derived from an EMBL/GenBank/DDBJ whole genome shotgun (WGS) entry which is preliminary data.</text>
</comment>
<protein>
    <submittedName>
        <fullName evidence="1">Uncharacterized protein</fullName>
    </submittedName>
</protein>
<accession>A0A9P1RB02</accession>